<evidence type="ECO:0000256" key="1">
    <source>
        <dbReference type="ARBA" id="ARBA00001917"/>
    </source>
</evidence>
<comment type="cofactor">
    <cofactor evidence="1">
        <name>FMN</name>
        <dbReference type="ChEBI" id="CHEBI:58210"/>
    </cofactor>
</comment>
<dbReference type="Pfam" id="PF01613">
    <property type="entry name" value="Flavin_Reduct"/>
    <property type="match status" value="1"/>
</dbReference>
<dbReference type="OrthoDB" id="9794638at2"/>
<dbReference type="SMART" id="SM00903">
    <property type="entry name" value="Flavin_Reduct"/>
    <property type="match status" value="1"/>
</dbReference>
<dbReference type="InterPro" id="IPR002563">
    <property type="entry name" value="Flavin_Rdtase-like_dom"/>
</dbReference>
<evidence type="ECO:0000313" key="6">
    <source>
        <dbReference type="EMBL" id="AKH21205.1"/>
    </source>
</evidence>
<keyword evidence="7" id="KW-1185">Reference proteome</keyword>
<reference evidence="6 7" key="1">
    <citation type="journal article" date="2015" name="Genome Announc.">
        <title>Complete Genome Sequence of Sedimenticola thiotaurini Strain SIP-G1, a Polyphosphate- and Polyhydroxyalkanoate-Accumulating Sulfur-Oxidizing Gammaproteobacterium Isolated from Salt Marsh Sediments.</title>
        <authorList>
            <person name="Flood B.E."/>
            <person name="Jones D.S."/>
            <person name="Bailey J.V."/>
        </authorList>
    </citation>
    <scope>NUCLEOTIDE SEQUENCE [LARGE SCALE GENOMIC DNA]</scope>
    <source>
        <strain evidence="6 7">SIP-G1</strain>
    </source>
</reference>
<accession>A0A0F7K1Z6</accession>
<organism evidence="6 7">
    <name type="scientific">Sedimenticola thiotaurini</name>
    <dbReference type="NCBI Taxonomy" id="1543721"/>
    <lineage>
        <taxon>Bacteria</taxon>
        <taxon>Pseudomonadati</taxon>
        <taxon>Pseudomonadota</taxon>
        <taxon>Gammaproteobacteria</taxon>
        <taxon>Chromatiales</taxon>
        <taxon>Sedimenticolaceae</taxon>
        <taxon>Sedimenticola</taxon>
    </lineage>
</organism>
<dbReference type="GO" id="GO:0016646">
    <property type="term" value="F:oxidoreductase activity, acting on the CH-NH group of donors, NAD or NADP as acceptor"/>
    <property type="evidence" value="ECO:0007669"/>
    <property type="project" value="UniProtKB-ARBA"/>
</dbReference>
<gene>
    <name evidence="6" type="ORF">AAY24_13485</name>
</gene>
<feature type="domain" description="Flavin reductase like" evidence="5">
    <location>
        <begin position="19"/>
        <end position="173"/>
    </location>
</feature>
<dbReference type="EMBL" id="CP011412">
    <property type="protein sequence ID" value="AKH21205.1"/>
    <property type="molecule type" value="Genomic_DNA"/>
</dbReference>
<evidence type="ECO:0000256" key="2">
    <source>
        <dbReference type="ARBA" id="ARBA00022630"/>
    </source>
</evidence>
<dbReference type="KEGG" id="seds:AAY24_13485"/>
<evidence type="ECO:0000256" key="4">
    <source>
        <dbReference type="ARBA" id="ARBA00038054"/>
    </source>
</evidence>
<proteinExistence type="inferred from homology"/>
<protein>
    <submittedName>
        <fullName evidence="6">Protein/domain typically associated with flavoprotein oxygenase, DIM6/NTAB family protein</fullName>
    </submittedName>
</protein>
<keyword evidence="2" id="KW-0285">Flavoprotein</keyword>
<comment type="similarity">
    <text evidence="4">Belongs to the flavoredoxin family.</text>
</comment>
<dbReference type="InterPro" id="IPR012349">
    <property type="entry name" value="Split_barrel_FMN-bd"/>
</dbReference>
<evidence type="ECO:0000259" key="5">
    <source>
        <dbReference type="SMART" id="SM00903"/>
    </source>
</evidence>
<dbReference type="RefSeq" id="WP_046860134.1">
    <property type="nucleotide sequence ID" value="NZ_CP011412.1"/>
</dbReference>
<dbReference type="GO" id="GO:0010181">
    <property type="term" value="F:FMN binding"/>
    <property type="evidence" value="ECO:0007669"/>
    <property type="project" value="InterPro"/>
</dbReference>
<dbReference type="SUPFAM" id="SSF50475">
    <property type="entry name" value="FMN-binding split barrel"/>
    <property type="match status" value="1"/>
</dbReference>
<dbReference type="AlphaFoldDB" id="A0A0F7K1Z6"/>
<keyword evidence="3" id="KW-0288">FMN</keyword>
<evidence type="ECO:0000313" key="7">
    <source>
        <dbReference type="Proteomes" id="UP000034410"/>
    </source>
</evidence>
<dbReference type="Gene3D" id="2.30.110.10">
    <property type="entry name" value="Electron Transport, Fmn-binding Protein, Chain A"/>
    <property type="match status" value="1"/>
</dbReference>
<dbReference type="Proteomes" id="UP000034410">
    <property type="component" value="Chromosome"/>
</dbReference>
<name>A0A0F7K1Z6_9GAMM</name>
<dbReference type="PANTHER" id="PTHR33798">
    <property type="entry name" value="FLAVOPROTEIN OXYGENASE"/>
    <property type="match status" value="1"/>
</dbReference>
<evidence type="ECO:0000256" key="3">
    <source>
        <dbReference type="ARBA" id="ARBA00022643"/>
    </source>
</evidence>
<sequence>MIIDLDTLSASDTYFAMTQAIIPRPIAWVLSENPAGDYNLAPFSYFNAVCSEPPLIMLSLGRKPDGTPKDTRANIEARNAFVVHIASSDQLDPLNASSATLPAGESEVDRLGLALTEFPGSRLPRLADCRLAMACELYQVMELGPVPQALIFGRLTHLYIEDGVAEQDSCGRLKIHADRLDPLGRLGAREYISGGEILTVPRPE</sequence>
<dbReference type="PANTHER" id="PTHR33798:SF5">
    <property type="entry name" value="FLAVIN REDUCTASE LIKE DOMAIN-CONTAINING PROTEIN"/>
    <property type="match status" value="1"/>
</dbReference>